<dbReference type="InterPro" id="IPR027417">
    <property type="entry name" value="P-loop_NTPase"/>
</dbReference>
<keyword evidence="21" id="KW-1185">Reference proteome</keyword>
<feature type="region of interest" description="Disordered" evidence="15">
    <location>
        <begin position="507"/>
        <end position="558"/>
    </location>
</feature>
<proteinExistence type="inferred from homology"/>
<keyword evidence="7 14" id="KW-0547">Nucleotide-binding</keyword>
<dbReference type="AlphaFoldDB" id="L1IF11"/>
<feature type="region of interest" description="Disordered" evidence="15">
    <location>
        <begin position="1"/>
        <end position="92"/>
    </location>
</feature>
<comment type="similarity">
    <text evidence="3">Belongs to the DEAD box helicase family. DDX5/DBP2 subfamily.</text>
</comment>
<feature type="compositionally biased region" description="Basic and acidic residues" evidence="15">
    <location>
        <begin position="35"/>
        <end position="55"/>
    </location>
</feature>
<evidence type="ECO:0000313" key="20">
    <source>
        <dbReference type="EnsemblProtists" id="EKX34440"/>
    </source>
</evidence>
<dbReference type="InterPro" id="IPR011545">
    <property type="entry name" value="DEAD/DEAH_box_helicase_dom"/>
</dbReference>
<evidence type="ECO:0000259" key="17">
    <source>
        <dbReference type="PROSITE" id="PS51194"/>
    </source>
</evidence>
<dbReference type="KEGG" id="gtt:GUITHDRAFT_90479"/>
<dbReference type="InterPro" id="IPR000629">
    <property type="entry name" value="RNA-helicase_DEAD-box_CS"/>
</dbReference>
<evidence type="ECO:0000256" key="13">
    <source>
        <dbReference type="PROSITE-ProRule" id="PRU00552"/>
    </source>
</evidence>
<evidence type="ECO:0000259" key="18">
    <source>
        <dbReference type="PROSITE" id="PS51195"/>
    </source>
</evidence>
<dbReference type="PANTHER" id="PTHR47958">
    <property type="entry name" value="ATP-DEPENDENT RNA HELICASE DBP3"/>
    <property type="match status" value="1"/>
</dbReference>
<feature type="compositionally biased region" description="Low complexity" evidence="15">
    <location>
        <begin position="64"/>
        <end position="77"/>
    </location>
</feature>
<dbReference type="Proteomes" id="UP000011087">
    <property type="component" value="Unassembled WGS sequence"/>
</dbReference>
<evidence type="ECO:0000256" key="6">
    <source>
        <dbReference type="ARBA" id="ARBA00022552"/>
    </source>
</evidence>
<reference evidence="20" key="3">
    <citation type="submission" date="2015-06" db="UniProtKB">
        <authorList>
            <consortium name="EnsemblProtists"/>
        </authorList>
    </citation>
    <scope>IDENTIFICATION</scope>
</reference>
<evidence type="ECO:0000256" key="12">
    <source>
        <dbReference type="ARBA" id="ARBA00037449"/>
    </source>
</evidence>
<evidence type="ECO:0000256" key="2">
    <source>
        <dbReference type="ARBA" id="ARBA00004604"/>
    </source>
</evidence>
<dbReference type="PROSITE" id="PS51194">
    <property type="entry name" value="HELICASE_CTER"/>
    <property type="match status" value="1"/>
</dbReference>
<evidence type="ECO:0000313" key="19">
    <source>
        <dbReference type="EMBL" id="EKX34440.1"/>
    </source>
</evidence>
<dbReference type="GO" id="GO:0016787">
    <property type="term" value="F:hydrolase activity"/>
    <property type="evidence" value="ECO:0007669"/>
    <property type="project" value="UniProtKB-KW"/>
</dbReference>
<feature type="domain" description="Helicase ATP-binding" evidence="16">
    <location>
        <begin position="145"/>
        <end position="327"/>
    </location>
</feature>
<dbReference type="GeneID" id="17291199"/>
<dbReference type="Pfam" id="PF00270">
    <property type="entry name" value="DEAD"/>
    <property type="match status" value="1"/>
</dbReference>
<evidence type="ECO:0000256" key="15">
    <source>
        <dbReference type="SAM" id="MobiDB-lite"/>
    </source>
</evidence>
<feature type="domain" description="DEAD-box RNA helicase Q" evidence="18">
    <location>
        <begin position="114"/>
        <end position="142"/>
    </location>
</feature>
<evidence type="ECO:0000256" key="11">
    <source>
        <dbReference type="ARBA" id="ARBA00023242"/>
    </source>
</evidence>
<dbReference type="FunFam" id="3.40.50.300:FF:000008">
    <property type="entry name" value="ATP-dependent RNA helicase RhlB"/>
    <property type="match status" value="1"/>
</dbReference>
<dbReference type="InterPro" id="IPR014001">
    <property type="entry name" value="Helicase_ATP-bd"/>
</dbReference>
<dbReference type="GO" id="GO:0009507">
    <property type="term" value="C:chloroplast"/>
    <property type="evidence" value="ECO:0007669"/>
    <property type="project" value="UniProtKB-SubCell"/>
</dbReference>
<evidence type="ECO:0000256" key="9">
    <source>
        <dbReference type="ARBA" id="ARBA00022806"/>
    </source>
</evidence>
<dbReference type="PROSITE" id="PS51195">
    <property type="entry name" value="Q_MOTIF"/>
    <property type="match status" value="1"/>
</dbReference>
<dbReference type="InterPro" id="IPR014014">
    <property type="entry name" value="RNA_helicase_DEAD_Q_motif"/>
</dbReference>
<keyword evidence="8 14" id="KW-0378">Hydrolase</keyword>
<evidence type="ECO:0000256" key="7">
    <source>
        <dbReference type="ARBA" id="ARBA00022741"/>
    </source>
</evidence>
<dbReference type="PROSITE" id="PS00039">
    <property type="entry name" value="DEAD_ATP_HELICASE"/>
    <property type="match status" value="1"/>
</dbReference>
<comment type="function">
    <text evidence="12">ATP-dependent RNA helicase required for 60S ribosomal subunit synthesis. Involved in efficient pre-rRNA processing, predominantly at site A3, which is necessary for the normal formation of 25S and 5.8S rRNAs.</text>
</comment>
<reference evidence="21" key="2">
    <citation type="submission" date="2012-11" db="EMBL/GenBank/DDBJ databases">
        <authorList>
            <person name="Kuo A."/>
            <person name="Curtis B.A."/>
            <person name="Tanifuji G."/>
            <person name="Burki F."/>
            <person name="Gruber A."/>
            <person name="Irimia M."/>
            <person name="Maruyama S."/>
            <person name="Arias M.C."/>
            <person name="Ball S.G."/>
            <person name="Gile G.H."/>
            <person name="Hirakawa Y."/>
            <person name="Hopkins J.F."/>
            <person name="Rensing S.A."/>
            <person name="Schmutz J."/>
            <person name="Symeonidi A."/>
            <person name="Elias M."/>
            <person name="Eveleigh R.J."/>
            <person name="Herman E.K."/>
            <person name="Klute M.J."/>
            <person name="Nakayama T."/>
            <person name="Obornik M."/>
            <person name="Reyes-Prieto A."/>
            <person name="Armbrust E.V."/>
            <person name="Aves S.J."/>
            <person name="Beiko R.G."/>
            <person name="Coutinho P."/>
            <person name="Dacks J.B."/>
            <person name="Durnford D.G."/>
            <person name="Fast N.M."/>
            <person name="Green B.R."/>
            <person name="Grisdale C."/>
            <person name="Hempe F."/>
            <person name="Henrissat B."/>
            <person name="Hoppner M.P."/>
            <person name="Ishida K.-I."/>
            <person name="Kim E."/>
            <person name="Koreny L."/>
            <person name="Kroth P.G."/>
            <person name="Liu Y."/>
            <person name="Malik S.-B."/>
            <person name="Maier U.G."/>
            <person name="McRose D."/>
            <person name="Mock T."/>
            <person name="Neilson J.A."/>
            <person name="Onodera N.T."/>
            <person name="Poole A.M."/>
            <person name="Pritham E.J."/>
            <person name="Richards T.A."/>
            <person name="Rocap G."/>
            <person name="Roy S.W."/>
            <person name="Sarai C."/>
            <person name="Schaack S."/>
            <person name="Shirato S."/>
            <person name="Slamovits C.H."/>
            <person name="Spencer D.F."/>
            <person name="Suzuki S."/>
            <person name="Worden A.Z."/>
            <person name="Zauner S."/>
            <person name="Barry K."/>
            <person name="Bell C."/>
            <person name="Bharti A.K."/>
            <person name="Crow J.A."/>
            <person name="Grimwood J."/>
            <person name="Kramer R."/>
            <person name="Lindquist E."/>
            <person name="Lucas S."/>
            <person name="Salamov A."/>
            <person name="McFadden G.I."/>
            <person name="Lane C.E."/>
            <person name="Keeling P.J."/>
            <person name="Gray M.W."/>
            <person name="Grigoriev I.V."/>
            <person name="Archibald J.M."/>
        </authorList>
    </citation>
    <scope>NUCLEOTIDE SEQUENCE</scope>
    <source>
        <strain evidence="21">CCMP2712</strain>
    </source>
</reference>
<dbReference type="EC" id="3.6.4.13" evidence="4"/>
<keyword evidence="11" id="KW-0539">Nucleus</keyword>
<evidence type="ECO:0000313" key="21">
    <source>
        <dbReference type="Proteomes" id="UP000011087"/>
    </source>
</evidence>
<name>L1IF11_GUITC</name>
<dbReference type="SMART" id="SM00487">
    <property type="entry name" value="DEXDc"/>
    <property type="match status" value="1"/>
</dbReference>
<dbReference type="Gene3D" id="3.40.50.300">
    <property type="entry name" value="P-loop containing nucleotide triphosphate hydrolases"/>
    <property type="match status" value="2"/>
</dbReference>
<evidence type="ECO:0000256" key="10">
    <source>
        <dbReference type="ARBA" id="ARBA00022840"/>
    </source>
</evidence>
<dbReference type="STRING" id="905079.L1IF11"/>
<dbReference type="Pfam" id="PF00271">
    <property type="entry name" value="Helicase_C"/>
    <property type="match status" value="1"/>
</dbReference>
<evidence type="ECO:0000259" key="16">
    <source>
        <dbReference type="PROSITE" id="PS51192"/>
    </source>
</evidence>
<dbReference type="SMART" id="SM00490">
    <property type="entry name" value="HELICc"/>
    <property type="match status" value="1"/>
</dbReference>
<evidence type="ECO:0000256" key="14">
    <source>
        <dbReference type="RuleBase" id="RU000492"/>
    </source>
</evidence>
<evidence type="ECO:0000256" key="1">
    <source>
        <dbReference type="ARBA" id="ARBA00004229"/>
    </source>
</evidence>
<feature type="short sequence motif" description="Q motif" evidence="13">
    <location>
        <begin position="114"/>
        <end position="142"/>
    </location>
</feature>
<reference evidence="19 21" key="1">
    <citation type="journal article" date="2012" name="Nature">
        <title>Algal genomes reveal evolutionary mosaicism and the fate of nucleomorphs.</title>
        <authorList>
            <consortium name="DOE Joint Genome Institute"/>
            <person name="Curtis B.A."/>
            <person name="Tanifuji G."/>
            <person name="Burki F."/>
            <person name="Gruber A."/>
            <person name="Irimia M."/>
            <person name="Maruyama S."/>
            <person name="Arias M.C."/>
            <person name="Ball S.G."/>
            <person name="Gile G.H."/>
            <person name="Hirakawa Y."/>
            <person name="Hopkins J.F."/>
            <person name="Kuo A."/>
            <person name="Rensing S.A."/>
            <person name="Schmutz J."/>
            <person name="Symeonidi A."/>
            <person name="Elias M."/>
            <person name="Eveleigh R.J."/>
            <person name="Herman E.K."/>
            <person name="Klute M.J."/>
            <person name="Nakayama T."/>
            <person name="Obornik M."/>
            <person name="Reyes-Prieto A."/>
            <person name="Armbrust E.V."/>
            <person name="Aves S.J."/>
            <person name="Beiko R.G."/>
            <person name="Coutinho P."/>
            <person name="Dacks J.B."/>
            <person name="Durnford D.G."/>
            <person name="Fast N.M."/>
            <person name="Green B.R."/>
            <person name="Grisdale C.J."/>
            <person name="Hempel F."/>
            <person name="Henrissat B."/>
            <person name="Hoppner M.P."/>
            <person name="Ishida K."/>
            <person name="Kim E."/>
            <person name="Koreny L."/>
            <person name="Kroth P.G."/>
            <person name="Liu Y."/>
            <person name="Malik S.B."/>
            <person name="Maier U.G."/>
            <person name="McRose D."/>
            <person name="Mock T."/>
            <person name="Neilson J.A."/>
            <person name="Onodera N.T."/>
            <person name="Poole A.M."/>
            <person name="Pritham E.J."/>
            <person name="Richards T.A."/>
            <person name="Rocap G."/>
            <person name="Roy S.W."/>
            <person name="Sarai C."/>
            <person name="Schaack S."/>
            <person name="Shirato S."/>
            <person name="Slamovits C.H."/>
            <person name="Spencer D.F."/>
            <person name="Suzuki S."/>
            <person name="Worden A.Z."/>
            <person name="Zauner S."/>
            <person name="Barry K."/>
            <person name="Bell C."/>
            <person name="Bharti A.K."/>
            <person name="Crow J.A."/>
            <person name="Grimwood J."/>
            <person name="Kramer R."/>
            <person name="Lindquist E."/>
            <person name="Lucas S."/>
            <person name="Salamov A."/>
            <person name="McFadden G.I."/>
            <person name="Lane C.E."/>
            <person name="Keeling P.J."/>
            <person name="Gray M.W."/>
            <person name="Grigoriev I.V."/>
            <person name="Archibald J.M."/>
        </authorList>
    </citation>
    <scope>NUCLEOTIDE SEQUENCE</scope>
    <source>
        <strain evidence="19 21">CCMP2712</strain>
    </source>
</reference>
<dbReference type="InterPro" id="IPR001650">
    <property type="entry name" value="Helicase_C-like"/>
</dbReference>
<dbReference type="HOGENOM" id="CLU_003041_16_9_1"/>
<evidence type="ECO:0000256" key="4">
    <source>
        <dbReference type="ARBA" id="ARBA00012552"/>
    </source>
</evidence>
<dbReference type="EnsemblProtists" id="EKX34440">
    <property type="protein sequence ID" value="EKX34440"/>
    <property type="gene ID" value="GUITHDRAFT_90479"/>
</dbReference>
<dbReference type="GO" id="GO:0003724">
    <property type="term" value="F:RNA helicase activity"/>
    <property type="evidence" value="ECO:0007669"/>
    <property type="project" value="UniProtKB-EC"/>
</dbReference>
<dbReference type="eggNOG" id="KOG0331">
    <property type="taxonomic scope" value="Eukaryota"/>
</dbReference>
<evidence type="ECO:0000256" key="3">
    <source>
        <dbReference type="ARBA" id="ARBA00009334"/>
    </source>
</evidence>
<keyword evidence="10 14" id="KW-0067">ATP-binding</keyword>
<comment type="subcellular location">
    <subcellularLocation>
        <location evidence="2">Nucleus</location>
        <location evidence="2">Nucleolus</location>
    </subcellularLocation>
    <subcellularLocation>
        <location evidence="1">Plastid</location>
        <location evidence="1">Chloroplast</location>
    </subcellularLocation>
</comment>
<dbReference type="GO" id="GO:0003676">
    <property type="term" value="F:nucleic acid binding"/>
    <property type="evidence" value="ECO:0007669"/>
    <property type="project" value="InterPro"/>
</dbReference>
<protein>
    <recommendedName>
        <fullName evidence="4">RNA helicase</fullName>
        <ecNumber evidence="4">3.6.4.13</ecNumber>
    </recommendedName>
</protein>
<feature type="compositionally biased region" description="Gly residues" evidence="15">
    <location>
        <begin position="522"/>
        <end position="558"/>
    </location>
</feature>
<sequence>MPSIAPRFDADVLHKKSKSSKVKTFASDSEDEKVEESRAKESRKEKKEKDAEAKRKEKRKKVSSDSSESSDSDAPASKKLKSDEADQPTRLSVEEFRRKLEIKVAGSDCPAPFQTFEDASLPPELLEAVRQQGFKAPSAIQSQCWPLAMAGKDLIAIAKTGSGKTCGFLFPAFQLIKRSVSLQCRRGDGPVALVLAPTRELAIQIEQECVKFAKTSKIVAACAYGGMPKGPQIRSIMAGLHVLIATPGRLNDFLKMNNPPVAPLNRLKYLVFDEADRMLDMGFEPQIKEVLGAIPKECVYQCLMFTATWPKAQLATSYLKNPIQITIGTSGDQLTANKDVKQIVYNTAAEDKDDKLVEILNVIKEEGDMEDKRIIIFANKKSMCERIMRGLKKFGWNSEAIHGDKDQWQRSQSLANFTSGKTRIMIATDVAARGLDVKGVSHVINYDFPGNGAEDWVHRVGRTGRAGASGTAYTFFDERADRKSARELCSVLKSAQQEVPDWLSSIASRARGGPGKSRWGSRPGGGGGGGGRGRAPGGRRGGYGGGGGGGGRRQNGRW</sequence>
<keyword evidence="6" id="KW-0698">rRNA processing</keyword>
<evidence type="ECO:0000256" key="5">
    <source>
        <dbReference type="ARBA" id="ARBA00022517"/>
    </source>
</evidence>
<dbReference type="OMA" id="QVAYEWC"/>
<dbReference type="InterPro" id="IPR044742">
    <property type="entry name" value="DEAD/DEAH_RhlB"/>
</dbReference>
<feature type="domain" description="Helicase C-terminal" evidence="17">
    <location>
        <begin position="355"/>
        <end position="507"/>
    </location>
</feature>
<dbReference type="SUPFAM" id="SSF52540">
    <property type="entry name" value="P-loop containing nucleoside triphosphate hydrolases"/>
    <property type="match status" value="1"/>
</dbReference>
<dbReference type="OrthoDB" id="10567642at2759"/>
<dbReference type="CDD" id="cd18787">
    <property type="entry name" value="SF2_C_DEAD"/>
    <property type="match status" value="1"/>
</dbReference>
<evidence type="ECO:0000256" key="8">
    <source>
        <dbReference type="ARBA" id="ARBA00022801"/>
    </source>
</evidence>
<dbReference type="RefSeq" id="XP_005821420.1">
    <property type="nucleotide sequence ID" value="XM_005821363.1"/>
</dbReference>
<keyword evidence="9 14" id="KW-0347">Helicase</keyword>
<dbReference type="GO" id="GO:0005524">
    <property type="term" value="F:ATP binding"/>
    <property type="evidence" value="ECO:0007669"/>
    <property type="project" value="UniProtKB-KW"/>
</dbReference>
<dbReference type="PaxDb" id="55529-EKX34440"/>
<accession>L1IF11</accession>
<dbReference type="PROSITE" id="PS51192">
    <property type="entry name" value="HELICASE_ATP_BIND_1"/>
    <property type="match status" value="1"/>
</dbReference>
<organism evidence="19">
    <name type="scientific">Guillardia theta (strain CCMP2712)</name>
    <name type="common">Cryptophyte</name>
    <dbReference type="NCBI Taxonomy" id="905079"/>
    <lineage>
        <taxon>Eukaryota</taxon>
        <taxon>Cryptophyceae</taxon>
        <taxon>Pyrenomonadales</taxon>
        <taxon>Geminigeraceae</taxon>
        <taxon>Guillardia</taxon>
    </lineage>
</organism>
<dbReference type="EMBL" id="JH993109">
    <property type="protein sequence ID" value="EKX34440.1"/>
    <property type="molecule type" value="Genomic_DNA"/>
</dbReference>
<keyword evidence="5" id="KW-0690">Ribosome biogenesis</keyword>
<dbReference type="CDD" id="cd00268">
    <property type="entry name" value="DEADc"/>
    <property type="match status" value="1"/>
</dbReference>
<gene>
    <name evidence="19" type="ORF">GUITHDRAFT_90479</name>
</gene>